<dbReference type="SUPFAM" id="SSF48452">
    <property type="entry name" value="TPR-like"/>
    <property type="match status" value="1"/>
</dbReference>
<protein>
    <submittedName>
        <fullName evidence="3">Uncharacterized protein</fullName>
    </submittedName>
</protein>
<dbReference type="EMBL" id="NXIE01000002">
    <property type="protein sequence ID" value="RXK13012.1"/>
    <property type="molecule type" value="Genomic_DNA"/>
</dbReference>
<gene>
    <name evidence="3" type="ORF">CP965_04200</name>
</gene>
<reference evidence="3 4" key="1">
    <citation type="submission" date="2017-09" db="EMBL/GenBank/DDBJ databases">
        <title>Genomics of the genus Arcobacter.</title>
        <authorList>
            <person name="Perez-Cataluna A."/>
            <person name="Figueras M.J."/>
            <person name="Salas-Masso N."/>
        </authorList>
    </citation>
    <scope>NUCLEOTIDE SEQUENCE [LARGE SCALE GENOMIC DNA]</scope>
    <source>
        <strain evidence="3 4">F156-34</strain>
    </source>
</reference>
<keyword evidence="2" id="KW-0732">Signal</keyword>
<dbReference type="AlphaFoldDB" id="A0A4Q1AT29"/>
<dbReference type="OrthoDB" id="5338882at2"/>
<sequence length="330" mass="37795">MIRKLLVSSFLITSTITVTADEVSVFGAGDLDSKNPYGLNSAEKNILKNKKTLGSIDSKVKDVKYNLNSVNERIDGLESIYEGDSQKLNKTVLKLNEIIKKVEENSTKNEKNFSDIESLKTVSTQILSMQEELSEQNKKNIENIKKALNTLTQSVNKLNKTYISEKEFKSNMNQFITRSEFEALKKSLGAKTSKKITSKKKSNKVLSYKEKDAMLEEAKELFKKDYFTKAIPMFEELVEVNFKPAEGNFYLGQIWYYRKKYEDAISYFKTSAMLYDKADYMPELLLHSAISFEKIKDFGNAANFYTSLIEIYPNSKEAKTATRNLSKIKQ</sequence>
<dbReference type="InterPro" id="IPR019734">
    <property type="entry name" value="TPR_rpt"/>
</dbReference>
<evidence type="ECO:0000256" key="2">
    <source>
        <dbReference type="SAM" id="SignalP"/>
    </source>
</evidence>
<dbReference type="Proteomes" id="UP000289718">
    <property type="component" value="Unassembled WGS sequence"/>
</dbReference>
<evidence type="ECO:0000313" key="4">
    <source>
        <dbReference type="Proteomes" id="UP000289718"/>
    </source>
</evidence>
<proteinExistence type="predicted"/>
<feature type="signal peptide" evidence="2">
    <location>
        <begin position="1"/>
        <end position="20"/>
    </location>
</feature>
<keyword evidence="1" id="KW-0175">Coiled coil</keyword>
<feature type="coiled-coil region" evidence="1">
    <location>
        <begin position="85"/>
        <end position="161"/>
    </location>
</feature>
<dbReference type="Pfam" id="PF13174">
    <property type="entry name" value="TPR_6"/>
    <property type="match status" value="1"/>
</dbReference>
<organism evidence="3 4">
    <name type="scientific">Halarcobacter mediterraneus</name>
    <dbReference type="NCBI Taxonomy" id="2023153"/>
    <lineage>
        <taxon>Bacteria</taxon>
        <taxon>Pseudomonadati</taxon>
        <taxon>Campylobacterota</taxon>
        <taxon>Epsilonproteobacteria</taxon>
        <taxon>Campylobacterales</taxon>
        <taxon>Arcobacteraceae</taxon>
        <taxon>Halarcobacter</taxon>
    </lineage>
</organism>
<name>A0A4Q1AT29_9BACT</name>
<evidence type="ECO:0000256" key="1">
    <source>
        <dbReference type="SAM" id="Coils"/>
    </source>
</evidence>
<keyword evidence="4" id="KW-1185">Reference proteome</keyword>
<dbReference type="SMART" id="SM00028">
    <property type="entry name" value="TPR"/>
    <property type="match status" value="2"/>
</dbReference>
<dbReference type="Gene3D" id="1.25.40.10">
    <property type="entry name" value="Tetratricopeptide repeat domain"/>
    <property type="match status" value="1"/>
</dbReference>
<evidence type="ECO:0000313" key="3">
    <source>
        <dbReference type="EMBL" id="RXK13012.1"/>
    </source>
</evidence>
<feature type="chain" id="PRO_5020815335" evidence="2">
    <location>
        <begin position="21"/>
        <end position="330"/>
    </location>
</feature>
<comment type="caution">
    <text evidence="3">The sequence shown here is derived from an EMBL/GenBank/DDBJ whole genome shotgun (WGS) entry which is preliminary data.</text>
</comment>
<dbReference type="RefSeq" id="WP_129060831.1">
    <property type="nucleotide sequence ID" value="NZ_NXIE01000002.1"/>
</dbReference>
<dbReference type="InterPro" id="IPR011990">
    <property type="entry name" value="TPR-like_helical_dom_sf"/>
</dbReference>
<accession>A0A4Q1AT29</accession>